<dbReference type="AlphaFoldDB" id="A0A382LC22"/>
<organism evidence="2">
    <name type="scientific">marine metagenome</name>
    <dbReference type="NCBI Taxonomy" id="408172"/>
    <lineage>
        <taxon>unclassified sequences</taxon>
        <taxon>metagenomes</taxon>
        <taxon>ecological metagenomes</taxon>
    </lineage>
</organism>
<dbReference type="InterPro" id="IPR018391">
    <property type="entry name" value="PQQ_b-propeller_rpt"/>
</dbReference>
<dbReference type="InterPro" id="IPR011047">
    <property type="entry name" value="Quinoprotein_ADH-like_sf"/>
</dbReference>
<protein>
    <recommendedName>
        <fullName evidence="1">Pyrrolo-quinoline quinone repeat domain-containing protein</fullName>
    </recommendedName>
</protein>
<dbReference type="Gene3D" id="2.130.10.10">
    <property type="entry name" value="YVTN repeat-like/Quinoprotein amine dehydrogenase"/>
    <property type="match status" value="1"/>
</dbReference>
<feature type="domain" description="Pyrrolo-quinoline quinone repeat" evidence="1">
    <location>
        <begin position="20"/>
        <end position="109"/>
    </location>
</feature>
<dbReference type="InterPro" id="IPR002372">
    <property type="entry name" value="PQQ_rpt_dom"/>
</dbReference>
<reference evidence="2" key="1">
    <citation type="submission" date="2018-05" db="EMBL/GenBank/DDBJ databases">
        <authorList>
            <person name="Lanie J.A."/>
            <person name="Ng W.-L."/>
            <person name="Kazmierczak K.M."/>
            <person name="Andrzejewski T.M."/>
            <person name="Davidsen T.M."/>
            <person name="Wayne K.J."/>
            <person name="Tettelin H."/>
            <person name="Glass J.I."/>
            <person name="Rusch D."/>
            <person name="Podicherti R."/>
            <person name="Tsui H.-C.T."/>
            <person name="Winkler M.E."/>
        </authorList>
    </citation>
    <scope>NUCLEOTIDE SEQUENCE</scope>
</reference>
<name>A0A382LC22_9ZZZZ</name>
<dbReference type="PANTHER" id="PTHR34512">
    <property type="entry name" value="CELL SURFACE PROTEIN"/>
    <property type="match status" value="1"/>
</dbReference>
<feature type="non-terminal residue" evidence="2">
    <location>
        <position position="1"/>
    </location>
</feature>
<evidence type="ECO:0000313" key="2">
    <source>
        <dbReference type="EMBL" id="SVC34199.1"/>
    </source>
</evidence>
<evidence type="ECO:0000259" key="1">
    <source>
        <dbReference type="Pfam" id="PF13360"/>
    </source>
</evidence>
<dbReference type="PANTHER" id="PTHR34512:SF30">
    <property type="entry name" value="OUTER MEMBRANE PROTEIN ASSEMBLY FACTOR BAMB"/>
    <property type="match status" value="1"/>
</dbReference>
<sequence>NTGSSNDRYLRGPLGLLWYDGSIRWNRQPGRTEVRVAGGRIFVRADRMLAIDVFTGRRLWDRPLPQAAGSGAVGEFVALDDAVYVAAGRACLVLDTATGKQRASFPMPDNIGGSLVHLRLWKNFLVGHLGKTVVCFDRQAGKLLWSFTANRPKLSLAVGGGRVYVSELVDARRGEKIVKGKVKTYAFEIATGKEVWQAVGGTPARYSEPHDLLLTSAAIYKGKDGVIQRKFKMKDPKKPSWNYQSGGYIAGDNLLVGGSDNFVTYDLASGDKRADQLKWFRRGCTPLRTSPHIATTRYRGNAAYIDLDTQKFQPLWNLRGACSNNIFPANGVLNVPNLSGGCTCNYTPTSMALVPRSVLKTEK</sequence>
<gene>
    <name evidence="2" type="ORF">METZ01_LOCUS287053</name>
</gene>
<dbReference type="EMBL" id="UINC01086078">
    <property type="protein sequence ID" value="SVC34199.1"/>
    <property type="molecule type" value="Genomic_DNA"/>
</dbReference>
<dbReference type="SMART" id="SM00564">
    <property type="entry name" value="PQQ"/>
    <property type="match status" value="3"/>
</dbReference>
<proteinExistence type="predicted"/>
<dbReference type="Pfam" id="PF13360">
    <property type="entry name" value="PQQ_2"/>
    <property type="match status" value="2"/>
</dbReference>
<accession>A0A382LC22</accession>
<dbReference type="SUPFAM" id="SSF50998">
    <property type="entry name" value="Quinoprotein alcohol dehydrogenase-like"/>
    <property type="match status" value="1"/>
</dbReference>
<dbReference type="InterPro" id="IPR015943">
    <property type="entry name" value="WD40/YVTN_repeat-like_dom_sf"/>
</dbReference>
<feature type="domain" description="Pyrrolo-quinoline quinone repeat" evidence="1">
    <location>
        <begin position="124"/>
        <end position="205"/>
    </location>
</feature>